<protein>
    <submittedName>
        <fullName evidence="1">Uncharacterized protein</fullName>
    </submittedName>
</protein>
<comment type="caution">
    <text evidence="1">The sequence shown here is derived from an EMBL/GenBank/DDBJ whole genome shotgun (WGS) entry which is preliminary data.</text>
</comment>
<name>A0A4Q7TVV5_9MICO</name>
<reference evidence="1 2" key="1">
    <citation type="journal article" date="2015" name="Stand. Genomic Sci.">
        <title>Genomic Encyclopedia of Bacterial and Archaeal Type Strains, Phase III: the genomes of soil and plant-associated and newly described type strains.</title>
        <authorList>
            <person name="Whitman W.B."/>
            <person name="Woyke T."/>
            <person name="Klenk H.P."/>
            <person name="Zhou Y."/>
            <person name="Lilburn T.G."/>
            <person name="Beck B.J."/>
            <person name="De Vos P."/>
            <person name="Vandamme P."/>
            <person name="Eisen J.A."/>
            <person name="Garrity G."/>
            <person name="Hugenholtz P."/>
            <person name="Kyrpides N.C."/>
        </authorList>
    </citation>
    <scope>NUCLEOTIDE SEQUENCE [LARGE SCALE GENOMIC DNA]</scope>
    <source>
        <strain evidence="1 2">AC4r</strain>
    </source>
</reference>
<dbReference type="RefSeq" id="WP_130280910.1">
    <property type="nucleotide sequence ID" value="NZ_SGXT01000011.1"/>
</dbReference>
<keyword evidence="2" id="KW-1185">Reference proteome</keyword>
<dbReference type="AlphaFoldDB" id="A0A4Q7TVV5"/>
<dbReference type="EMBL" id="SGXT01000011">
    <property type="protein sequence ID" value="RZT64380.1"/>
    <property type="molecule type" value="Genomic_DNA"/>
</dbReference>
<gene>
    <name evidence="1" type="ORF">EV140_0629</name>
</gene>
<dbReference type="OrthoDB" id="3784047at2"/>
<organism evidence="1 2">
    <name type="scientific">Microcella alkaliphila</name>
    <dbReference type="NCBI Taxonomy" id="279828"/>
    <lineage>
        <taxon>Bacteria</taxon>
        <taxon>Bacillati</taxon>
        <taxon>Actinomycetota</taxon>
        <taxon>Actinomycetes</taxon>
        <taxon>Micrococcales</taxon>
        <taxon>Microbacteriaceae</taxon>
        <taxon>Microcella</taxon>
    </lineage>
</organism>
<evidence type="ECO:0000313" key="2">
    <source>
        <dbReference type="Proteomes" id="UP000292408"/>
    </source>
</evidence>
<dbReference type="Proteomes" id="UP000292408">
    <property type="component" value="Unassembled WGS sequence"/>
</dbReference>
<proteinExistence type="predicted"/>
<sequence>MHLHLRAESVAVSESHAKALDDEFFLSHPAAQFASRISSLLAANRTADSATPDTEPEFFKTLGLTKTDGLLAFEEQDRRLQVAVEALSLRHQAAEARLRFMYAVTAAKPKSVDAPSTWLAIADSPNALIDVVQKTVAALEADEELILRCLFVPGTRFDENVAAAAETAIAWVNHASSLLTGDELSVNAAHNKVKHGLAVSARGDVRIELITTPPDDLGQIPVSAFGEGKSVPIFDRPMLTYFSRPHVKPGQGLEAISLRVDVPVVLAEAWMIANVYAAMFHAQAKRHFGEEMPEGVAPNPTLVIGRLPEHVISNRPLGYRAAVRLPPDGTTPPRKPGLFFHGSFMPMDVDYENKVSGVVVDG</sequence>
<evidence type="ECO:0000313" key="1">
    <source>
        <dbReference type="EMBL" id="RZT64380.1"/>
    </source>
</evidence>
<accession>A0A4Q7TVV5</accession>